<evidence type="ECO:0000313" key="2">
    <source>
        <dbReference type="Proteomes" id="UP000321638"/>
    </source>
</evidence>
<protein>
    <submittedName>
        <fullName evidence="1">Uncharacterized protein</fullName>
    </submittedName>
</protein>
<organism evidence="1 2">
    <name type="scientific">Vineibacter terrae</name>
    <dbReference type="NCBI Taxonomy" id="2586908"/>
    <lineage>
        <taxon>Bacteria</taxon>
        <taxon>Pseudomonadati</taxon>
        <taxon>Pseudomonadota</taxon>
        <taxon>Alphaproteobacteria</taxon>
        <taxon>Hyphomicrobiales</taxon>
        <taxon>Vineibacter</taxon>
    </lineage>
</organism>
<dbReference type="Proteomes" id="UP000321638">
    <property type="component" value="Unassembled WGS sequence"/>
</dbReference>
<keyword evidence="2" id="KW-1185">Reference proteome</keyword>
<dbReference type="EMBL" id="VDUZ01000062">
    <property type="protein sequence ID" value="TXL70266.1"/>
    <property type="molecule type" value="Genomic_DNA"/>
</dbReference>
<name>A0A5C8P9Q3_9HYPH</name>
<evidence type="ECO:0000313" key="1">
    <source>
        <dbReference type="EMBL" id="TXL70266.1"/>
    </source>
</evidence>
<accession>A0A5C8P9Q3</accession>
<dbReference type="AlphaFoldDB" id="A0A5C8P9Q3"/>
<comment type="caution">
    <text evidence="1">The sequence shown here is derived from an EMBL/GenBank/DDBJ whole genome shotgun (WGS) entry which is preliminary data.</text>
</comment>
<proteinExistence type="predicted"/>
<gene>
    <name evidence="1" type="ORF">FHP25_35145</name>
</gene>
<sequence length="110" mass="11645">MPWELQTFVCTVCSAETVLDRGDDTKMLSSSDSNAARPSVAWADQYGDQTAVMSGETYRIVAYPSASPLAGKYGCYCDGRYLGLRANLAAAKAWCCGLSAASESTSILPA</sequence>
<dbReference type="OrthoDB" id="9867617at2"/>
<reference evidence="1 2" key="1">
    <citation type="submission" date="2019-06" db="EMBL/GenBank/DDBJ databases">
        <title>New taxonomy in bacterial strain CC-CFT640, isolated from vineyard.</title>
        <authorList>
            <person name="Lin S.-Y."/>
            <person name="Tsai C.-F."/>
            <person name="Young C.-C."/>
        </authorList>
    </citation>
    <scope>NUCLEOTIDE SEQUENCE [LARGE SCALE GENOMIC DNA]</scope>
    <source>
        <strain evidence="1 2">CC-CFT640</strain>
    </source>
</reference>
<dbReference type="RefSeq" id="WP_147851684.1">
    <property type="nucleotide sequence ID" value="NZ_VDUZ01000062.1"/>
</dbReference>